<evidence type="ECO:0000313" key="3">
    <source>
        <dbReference type="WBParaSite" id="ACOC_0000794401-mRNA-1"/>
    </source>
</evidence>
<accession>A0A0R3PR65</accession>
<reference evidence="3" key="1">
    <citation type="submission" date="2017-02" db="UniProtKB">
        <authorList>
            <consortium name="WormBaseParasite"/>
        </authorList>
    </citation>
    <scope>IDENTIFICATION</scope>
</reference>
<sequence length="150" mass="17111">MIPRSATPTKLDERCRLSRMDDLRILRIPSHIGANRPWLFETVSICFSLPSFPMCPSAVRRAPFPLFSTQIINPSLVNVQMAPPGPYMGLVDFLTLYAFLSLNKSFKHMRTLSLCKNQFTRPGVLRELTFVSLWMARLLEMYGVMIVSVS</sequence>
<protein>
    <submittedName>
        <fullName evidence="1 3">Uncharacterized protein</fullName>
    </submittedName>
</protein>
<reference evidence="1 2" key="2">
    <citation type="submission" date="2018-11" db="EMBL/GenBank/DDBJ databases">
        <authorList>
            <consortium name="Pathogen Informatics"/>
        </authorList>
    </citation>
    <scope>NUCLEOTIDE SEQUENCE [LARGE SCALE GENOMIC DNA]</scope>
    <source>
        <strain evidence="1 2">Costa Rica</strain>
    </source>
</reference>
<evidence type="ECO:0000313" key="2">
    <source>
        <dbReference type="Proteomes" id="UP000267027"/>
    </source>
</evidence>
<dbReference type="WBParaSite" id="ACOC_0000794401-mRNA-1">
    <property type="protein sequence ID" value="ACOC_0000794401-mRNA-1"/>
    <property type="gene ID" value="ACOC_0000794401"/>
</dbReference>
<keyword evidence="2" id="KW-1185">Reference proteome</keyword>
<proteinExistence type="predicted"/>
<gene>
    <name evidence="1" type="ORF">ACOC_LOCUS7945</name>
</gene>
<name>A0A0R3PR65_ANGCS</name>
<evidence type="ECO:0000313" key="1">
    <source>
        <dbReference type="EMBL" id="VDM59530.1"/>
    </source>
</evidence>
<organism evidence="3">
    <name type="scientific">Angiostrongylus costaricensis</name>
    <name type="common">Nematode worm</name>
    <dbReference type="NCBI Taxonomy" id="334426"/>
    <lineage>
        <taxon>Eukaryota</taxon>
        <taxon>Metazoa</taxon>
        <taxon>Ecdysozoa</taxon>
        <taxon>Nematoda</taxon>
        <taxon>Chromadorea</taxon>
        <taxon>Rhabditida</taxon>
        <taxon>Rhabditina</taxon>
        <taxon>Rhabditomorpha</taxon>
        <taxon>Strongyloidea</taxon>
        <taxon>Metastrongylidae</taxon>
        <taxon>Angiostrongylus</taxon>
    </lineage>
</organism>
<dbReference type="Proteomes" id="UP000267027">
    <property type="component" value="Unassembled WGS sequence"/>
</dbReference>
<dbReference type="AlphaFoldDB" id="A0A0R3PR65"/>
<dbReference type="EMBL" id="UYYA01004096">
    <property type="protein sequence ID" value="VDM59530.1"/>
    <property type="molecule type" value="Genomic_DNA"/>
</dbReference>